<name>A0ABR1Y5R0_9PEZI</name>
<dbReference type="CDD" id="cd18070">
    <property type="entry name" value="DEXQc_SHPRH"/>
    <property type="match status" value="1"/>
</dbReference>
<keyword evidence="1" id="KW-0547">Nucleotide-binding</keyword>
<dbReference type="SMART" id="SM00487">
    <property type="entry name" value="DEXDc"/>
    <property type="match status" value="1"/>
</dbReference>
<evidence type="ECO:0000256" key="2">
    <source>
        <dbReference type="ARBA" id="ARBA00022801"/>
    </source>
</evidence>
<dbReference type="InterPro" id="IPR013083">
    <property type="entry name" value="Znf_RING/FYVE/PHD"/>
</dbReference>
<dbReference type="InterPro" id="IPR049730">
    <property type="entry name" value="SNF2/RAD54-like_C"/>
</dbReference>
<dbReference type="InterPro" id="IPR001650">
    <property type="entry name" value="Helicase_C-like"/>
</dbReference>
<dbReference type="Pfam" id="PF13639">
    <property type="entry name" value="zf-RING_2"/>
    <property type="match status" value="1"/>
</dbReference>
<feature type="coiled-coil region" evidence="5">
    <location>
        <begin position="727"/>
        <end position="765"/>
    </location>
</feature>
<evidence type="ECO:0000313" key="11">
    <source>
        <dbReference type="Proteomes" id="UP001456524"/>
    </source>
</evidence>
<accession>A0ABR1Y5R0</accession>
<dbReference type="PROSITE" id="PS51194">
    <property type="entry name" value="HELICASE_CTER"/>
    <property type="match status" value="1"/>
</dbReference>
<feature type="region of interest" description="Disordered" evidence="6">
    <location>
        <begin position="1193"/>
        <end position="1214"/>
    </location>
</feature>
<dbReference type="CDD" id="cd18793">
    <property type="entry name" value="SF2_C_SNF"/>
    <property type="match status" value="1"/>
</dbReference>
<dbReference type="InterPro" id="IPR027417">
    <property type="entry name" value="P-loop_NTPase"/>
</dbReference>
<comment type="caution">
    <text evidence="10">The sequence shown here is derived from an EMBL/GenBank/DDBJ whole genome shotgun (WGS) entry which is preliminary data.</text>
</comment>
<gene>
    <name evidence="10" type="ORF">IWX90DRAFT_447321</name>
</gene>
<dbReference type="Pfam" id="PF26021">
    <property type="entry name" value="Ferritin_C144_05"/>
    <property type="match status" value="1"/>
</dbReference>
<dbReference type="Proteomes" id="UP001456524">
    <property type="component" value="Unassembled WGS sequence"/>
</dbReference>
<keyword evidence="4" id="KW-0862">Zinc</keyword>
<dbReference type="Pfam" id="PF00176">
    <property type="entry name" value="SNF2-rel_dom"/>
    <property type="match status" value="1"/>
</dbReference>
<feature type="compositionally biased region" description="Basic and acidic residues" evidence="6">
    <location>
        <begin position="1455"/>
        <end position="1480"/>
    </location>
</feature>
<dbReference type="PROSITE" id="PS51192">
    <property type="entry name" value="HELICASE_ATP_BIND_1"/>
    <property type="match status" value="1"/>
</dbReference>
<feature type="coiled-coil region" evidence="5">
    <location>
        <begin position="1097"/>
        <end position="1131"/>
    </location>
</feature>
<dbReference type="SMART" id="SM00184">
    <property type="entry name" value="RING"/>
    <property type="match status" value="1"/>
</dbReference>
<dbReference type="Gene3D" id="3.40.50.10810">
    <property type="entry name" value="Tandem AAA-ATPase domain"/>
    <property type="match status" value="1"/>
</dbReference>
<proteinExistence type="predicted"/>
<evidence type="ECO:0000256" key="1">
    <source>
        <dbReference type="ARBA" id="ARBA00022741"/>
    </source>
</evidence>
<dbReference type="InterPro" id="IPR001841">
    <property type="entry name" value="Znf_RING"/>
</dbReference>
<dbReference type="InterPro" id="IPR000330">
    <property type="entry name" value="SNF2_N"/>
</dbReference>
<evidence type="ECO:0000256" key="4">
    <source>
        <dbReference type="PROSITE-ProRule" id="PRU00175"/>
    </source>
</evidence>
<evidence type="ECO:0000256" key="5">
    <source>
        <dbReference type="SAM" id="Coils"/>
    </source>
</evidence>
<keyword evidence="2" id="KW-0378">Hydrolase</keyword>
<dbReference type="InterPro" id="IPR052583">
    <property type="entry name" value="ATP-helicase/E3_Ub-Ligase"/>
</dbReference>
<feature type="domain" description="RING-type" evidence="7">
    <location>
        <begin position="1137"/>
        <end position="1175"/>
    </location>
</feature>
<feature type="region of interest" description="Disordered" evidence="6">
    <location>
        <begin position="35"/>
        <end position="64"/>
    </location>
</feature>
<dbReference type="SUPFAM" id="SSF52540">
    <property type="entry name" value="P-loop containing nucleoside triphosphate hydrolases"/>
    <property type="match status" value="2"/>
</dbReference>
<dbReference type="PROSITE" id="PS50089">
    <property type="entry name" value="ZF_RING_2"/>
    <property type="match status" value="1"/>
</dbReference>
<dbReference type="InterPro" id="IPR014001">
    <property type="entry name" value="Helicase_ATP-bd"/>
</dbReference>
<dbReference type="EMBL" id="JBBWUH010000001">
    <property type="protein sequence ID" value="KAK8177242.1"/>
    <property type="molecule type" value="Genomic_DNA"/>
</dbReference>
<dbReference type="PANTHER" id="PTHR45865:SF1">
    <property type="entry name" value="E3 UBIQUITIN-PROTEIN LIGASE SHPRH"/>
    <property type="match status" value="1"/>
</dbReference>
<evidence type="ECO:0000259" key="7">
    <source>
        <dbReference type="PROSITE" id="PS50089"/>
    </source>
</evidence>
<keyword evidence="4" id="KW-0863">Zinc-finger</keyword>
<keyword evidence="4" id="KW-0479">Metal-binding</keyword>
<evidence type="ECO:0000256" key="3">
    <source>
        <dbReference type="ARBA" id="ARBA00022840"/>
    </source>
</evidence>
<evidence type="ECO:0000259" key="8">
    <source>
        <dbReference type="PROSITE" id="PS51192"/>
    </source>
</evidence>
<dbReference type="SUPFAM" id="SSF57850">
    <property type="entry name" value="RING/U-box"/>
    <property type="match status" value="1"/>
</dbReference>
<dbReference type="InterPro" id="IPR059033">
    <property type="entry name" value="C144_05_dom"/>
</dbReference>
<dbReference type="Gene3D" id="3.30.40.10">
    <property type="entry name" value="Zinc/RING finger domain, C3HC4 (zinc finger)"/>
    <property type="match status" value="1"/>
</dbReference>
<dbReference type="Gene3D" id="3.40.50.300">
    <property type="entry name" value="P-loop containing nucleotide triphosphate hydrolases"/>
    <property type="match status" value="1"/>
</dbReference>
<keyword evidence="5" id="KW-0175">Coiled coil</keyword>
<keyword evidence="11" id="KW-1185">Reference proteome</keyword>
<keyword evidence="3" id="KW-0067">ATP-binding</keyword>
<feature type="domain" description="Helicase C-terminal" evidence="9">
    <location>
        <begin position="1244"/>
        <end position="1401"/>
    </location>
</feature>
<evidence type="ECO:0000313" key="10">
    <source>
        <dbReference type="EMBL" id="KAK8177242.1"/>
    </source>
</evidence>
<protein>
    <submittedName>
        <fullName evidence="10">SNF2 family N-terminal domain-containing protein</fullName>
    </submittedName>
</protein>
<feature type="domain" description="Helicase ATP-binding" evidence="8">
    <location>
        <begin position="345"/>
        <end position="547"/>
    </location>
</feature>
<evidence type="ECO:0000256" key="6">
    <source>
        <dbReference type="SAM" id="MobiDB-lite"/>
    </source>
</evidence>
<feature type="region of interest" description="Disordered" evidence="6">
    <location>
        <begin position="1445"/>
        <end position="1480"/>
    </location>
</feature>
<organism evidence="10 11">
    <name type="scientific">Phyllosticta citrichinensis</name>
    <dbReference type="NCBI Taxonomy" id="1130410"/>
    <lineage>
        <taxon>Eukaryota</taxon>
        <taxon>Fungi</taxon>
        <taxon>Dikarya</taxon>
        <taxon>Ascomycota</taxon>
        <taxon>Pezizomycotina</taxon>
        <taxon>Dothideomycetes</taxon>
        <taxon>Dothideomycetes incertae sedis</taxon>
        <taxon>Botryosphaeriales</taxon>
        <taxon>Phyllostictaceae</taxon>
        <taxon>Phyllosticta</taxon>
    </lineage>
</organism>
<dbReference type="InterPro" id="IPR038718">
    <property type="entry name" value="SNF2-like_sf"/>
</dbReference>
<dbReference type="PANTHER" id="PTHR45865">
    <property type="entry name" value="E3 UBIQUITIN-PROTEIN LIGASE SHPRH FAMILY MEMBER"/>
    <property type="match status" value="1"/>
</dbReference>
<evidence type="ECO:0000259" key="9">
    <source>
        <dbReference type="PROSITE" id="PS51194"/>
    </source>
</evidence>
<sequence>MTIRTAARLQSASISHNNQLDPVPAQNALAALSNLLSPPQPDDRASSGPPPAKRRRVHSGLSVDVPDAQNLAEIDNREKLSLVKVVLDLPSLKSTCLLESHNNLPARLMNADLSGDQLKLTLQNENQSLKDQFLLFLDRDSTTETFLPHLQHIAKASGWQHSQKSNAPNVLIPKVVFHSKISNGEFPALELELLWITGPTDDEWFGERRMWQRLENDMFYFYFSGVLSLEAENPDPRSPRERGQRRPLRRPWTVQDFYNCVHVPPRHEPVSLDTPKDMTCDLFPFQKRAVQWMLTRESATSSSTSPEGEPENVLPPTFHHTANHEGRPCFVSLARRMVFTDRKMLEKEKLEYGGILCEEMGLGKTVELITLICLHRRTIDKKMVFDPYTDSEVVASGTTLIVTPAGILEQWMQELARHAPHLKVCHYKGMPPPSRKKPEPDLVQDLLQYDVVLTTYSVLSREIHYTHDGTVRSLRRAKQYEPRRSPLVQISWWRCCIDEAQMIESGVSQAAQVASRIPKVIAWAITGTPVKKRMEDLQGLLLFLRFWPFYKSNIWPSLLSETLNEIFSRISMRHTKDQVREELRLPPQKRIVMLVPFTPVEEQNYNQLVQDMCEDCALNAEGMPLDDDEFDNALRIEKMRTWLTRLRQTCLHPQVGGRNRRALGRRAGPLRTVEEVLNVMIEQNDVQVRSEERDHILAQLVRGHIYGFAKNDSRRSEKALTIYRSALQQAETFVEESRRDIAEEQKRLEREKGSAALEIADADAEDEGNEGREASHFNYLRKALRAAIEVQHVCTFFVATAYFNIKSNEDITKPDSDDFKRLEELEAQWYNKAQSIRKELLQESYASARREMAKLGNTADSYTSPIPPAEDLGGIENGRILDKLDMVIECLNEQGKKLNEWRKKVVDILSSPLVDAEDEDTTGEEYEASAKAQDELQVYITFLRSVIADRRRFLTGHDGALAAVEQRHAEEHARDGKGAAPELVLQLALEREQSKSATQDVSLQQVIAEVRGLITNFLGGQGQRAAGEFAIAQKQLQKVVHIQSQEQKKVVELENGFTTYTNCTNLRVEFYRQLQHLSDQLKPYKEELDDELDTPALRAQEAREKKMADRLVDLKKKRRFLQHLKSESQEEDSPRLCVICQEQFELGVLTVCGHQYCKPCFRTWFRQHHNCPLCKRKLHNRDYQDITYKPQELRAHEEEQSPESAGSSDDADSRQSIYAEMSEETMRAIKSIDINGSFGTKIDTVARHLLWLRENDPGSKSVIFSQYGDFLEVLGDALRQFRIGFSKISDKGGVEKFKKDAGIECFLLDAKSDASGLNLVNASHVFLMEPLIHGAIELQAIARVHRIGQRRATTVYLYLVGDTVEQNIYEISVQRRLEHMAGREKQEMKGASSEETLQDSMLEAANSLEMEQAPISKMLVAKKGGGEVVGKGDLWSCLFGVPGRGRRSTAGTGQAERERERQVHRYARAEAAESRMRDGM</sequence>
<reference evidence="10 11" key="1">
    <citation type="journal article" date="2022" name="G3 (Bethesda)">
        <title>Enemy or ally: a genomic approach to elucidate the lifestyle of Phyllosticta citrichinaensis.</title>
        <authorList>
            <person name="Buijs V.A."/>
            <person name="Groenewald J.Z."/>
            <person name="Haridas S."/>
            <person name="LaButti K.M."/>
            <person name="Lipzen A."/>
            <person name="Martin F.M."/>
            <person name="Barry K."/>
            <person name="Grigoriev I.V."/>
            <person name="Crous P.W."/>
            <person name="Seidl M.F."/>
        </authorList>
    </citation>
    <scope>NUCLEOTIDE SEQUENCE [LARGE SCALE GENOMIC DNA]</scope>
    <source>
        <strain evidence="10 11">CBS 129764</strain>
    </source>
</reference>